<dbReference type="GO" id="GO:0016810">
    <property type="term" value="F:hydrolase activity, acting on carbon-nitrogen (but not peptide) bonds"/>
    <property type="evidence" value="ECO:0007669"/>
    <property type="project" value="InterPro"/>
</dbReference>
<dbReference type="InterPro" id="IPR011330">
    <property type="entry name" value="Glyco_hydro/deAcase_b/a-brl"/>
</dbReference>
<dbReference type="AlphaFoldDB" id="A0A7V3JA86"/>
<dbReference type="PANTHER" id="PTHR34216:SF3">
    <property type="entry name" value="POLY-BETA-1,6-N-ACETYL-D-GLUCOSAMINE N-DEACETYLASE"/>
    <property type="match status" value="1"/>
</dbReference>
<dbReference type="GO" id="GO:0005975">
    <property type="term" value="P:carbohydrate metabolic process"/>
    <property type="evidence" value="ECO:0007669"/>
    <property type="project" value="InterPro"/>
</dbReference>
<dbReference type="SUPFAM" id="SSF88713">
    <property type="entry name" value="Glycoside hydrolase/deacetylase"/>
    <property type="match status" value="1"/>
</dbReference>
<dbReference type="Pfam" id="PF01522">
    <property type="entry name" value="Polysacc_deac_1"/>
    <property type="match status" value="1"/>
</dbReference>
<comment type="caution">
    <text evidence="4">The sequence shown here is derived from an EMBL/GenBank/DDBJ whole genome shotgun (WGS) entry which is preliminary data.</text>
</comment>
<gene>
    <name evidence="4" type="ORF">ENV41_03530</name>
</gene>
<evidence type="ECO:0000256" key="1">
    <source>
        <dbReference type="ARBA" id="ARBA00004613"/>
    </source>
</evidence>
<evidence type="ECO:0000259" key="3">
    <source>
        <dbReference type="Pfam" id="PF01522"/>
    </source>
</evidence>
<reference evidence="4" key="1">
    <citation type="journal article" date="2020" name="mSystems">
        <title>Genome- and Community-Level Interaction Insights into Carbon Utilization and Element Cycling Functions of Hydrothermarchaeota in Hydrothermal Sediment.</title>
        <authorList>
            <person name="Zhou Z."/>
            <person name="Liu Y."/>
            <person name="Xu W."/>
            <person name="Pan J."/>
            <person name="Luo Z.H."/>
            <person name="Li M."/>
        </authorList>
    </citation>
    <scope>NUCLEOTIDE SEQUENCE [LARGE SCALE GENOMIC DNA]</scope>
    <source>
        <strain evidence="4">SpSt-757</strain>
    </source>
</reference>
<dbReference type="Gene3D" id="3.20.20.370">
    <property type="entry name" value="Glycoside hydrolase/deacetylase"/>
    <property type="match status" value="1"/>
</dbReference>
<keyword evidence="2" id="KW-0732">Signal</keyword>
<feature type="domain" description="NodB homology" evidence="3">
    <location>
        <begin position="102"/>
        <end position="239"/>
    </location>
</feature>
<protein>
    <recommendedName>
        <fullName evidence="3">NodB homology domain-containing protein</fullName>
    </recommendedName>
</protein>
<evidence type="ECO:0000313" key="4">
    <source>
        <dbReference type="EMBL" id="HFZ09185.1"/>
    </source>
</evidence>
<evidence type="ECO:0000256" key="2">
    <source>
        <dbReference type="ARBA" id="ARBA00022729"/>
    </source>
</evidence>
<dbReference type="PANTHER" id="PTHR34216">
    <property type="match status" value="1"/>
</dbReference>
<organism evidence="4">
    <name type="scientific">candidate division CPR3 bacterium</name>
    <dbReference type="NCBI Taxonomy" id="2268181"/>
    <lineage>
        <taxon>Bacteria</taxon>
        <taxon>Bacteria division CPR3</taxon>
    </lineage>
</organism>
<name>A0A7V3JA86_UNCC3</name>
<proteinExistence type="predicted"/>
<comment type="subcellular location">
    <subcellularLocation>
        <location evidence="1">Secreted</location>
    </subcellularLocation>
</comment>
<dbReference type="InterPro" id="IPR051398">
    <property type="entry name" value="Polysacch_Deacetylase"/>
</dbReference>
<dbReference type="EMBL" id="DTGG01000114">
    <property type="protein sequence ID" value="HFZ09185.1"/>
    <property type="molecule type" value="Genomic_DNA"/>
</dbReference>
<accession>A0A7V3JA86</accession>
<dbReference type="InterPro" id="IPR002509">
    <property type="entry name" value="NODB_dom"/>
</dbReference>
<sequence>MSADNISRKEFLGLSRLVAAGMLLPDLNLGTTEKEIKPDPFQNAVRLPTLEYHDPNFNAGDACMTPEVFEAQLDWLEKAGYYTPKAEEVAGFLKGEKLLPYNSVVIRFDLGTDKLDPDTKKSVWPQVFENLRKRNLHALIFLIPDTVGTLKDGLSWHDLAFYTNSGTLSICSHGLADHPNYQSISEEYALYSMQTSRKRIETGLKEGGVANPQVLGFAFPFDSVPSNAPELVEKAGFKFFASGVKINGLNAAEYKDINEGLPVIYPYVYRRDIQSREENARNNYALLPIKGGRSFIDTLVLNQNEFRNDESWEKYKLNIWRQKMLPEEIFTNRLISPLSIIVHTDSQRGDVQDWKSEKTFNGVDAENRKIAVTFGVDQQGPLQFVPLYLREGRLFIPEPLYDSQAAKEVSPSINIEMAGDSFDQILENGEKDKKAAVLLTIANTAILIAQIIKISNGQLNENRVFGHFEMTIKGKSDPGEKTMIILREMIRGALRPALRPDIKKYG</sequence>
<dbReference type="GO" id="GO:0005576">
    <property type="term" value="C:extracellular region"/>
    <property type="evidence" value="ECO:0007669"/>
    <property type="project" value="UniProtKB-SubCell"/>
</dbReference>